<keyword evidence="4" id="KW-1185">Reference proteome</keyword>
<proteinExistence type="predicted"/>
<evidence type="ECO:0000256" key="1">
    <source>
        <dbReference type="SAM" id="Coils"/>
    </source>
</evidence>
<feature type="region of interest" description="Disordered" evidence="2">
    <location>
        <begin position="1"/>
        <end position="54"/>
    </location>
</feature>
<dbReference type="AlphaFoldDB" id="A0AAE0WSR4"/>
<feature type="region of interest" description="Disordered" evidence="2">
    <location>
        <begin position="472"/>
        <end position="495"/>
    </location>
</feature>
<name>A0AAE0WSR4_9PEZI</name>
<organism evidence="3 4">
    <name type="scientific">Recurvomyces mirabilis</name>
    <dbReference type="NCBI Taxonomy" id="574656"/>
    <lineage>
        <taxon>Eukaryota</taxon>
        <taxon>Fungi</taxon>
        <taxon>Dikarya</taxon>
        <taxon>Ascomycota</taxon>
        <taxon>Pezizomycotina</taxon>
        <taxon>Dothideomycetes</taxon>
        <taxon>Dothideomycetidae</taxon>
        <taxon>Mycosphaerellales</taxon>
        <taxon>Teratosphaeriaceae</taxon>
        <taxon>Recurvomyces</taxon>
    </lineage>
</organism>
<evidence type="ECO:0000313" key="4">
    <source>
        <dbReference type="Proteomes" id="UP001274830"/>
    </source>
</evidence>
<evidence type="ECO:0000256" key="2">
    <source>
        <dbReference type="SAM" id="MobiDB-lite"/>
    </source>
</evidence>
<accession>A0AAE0WSR4</accession>
<dbReference type="Proteomes" id="UP001274830">
    <property type="component" value="Unassembled WGS sequence"/>
</dbReference>
<feature type="compositionally biased region" description="Basic and acidic residues" evidence="2">
    <location>
        <begin position="555"/>
        <end position="571"/>
    </location>
</feature>
<protein>
    <submittedName>
        <fullName evidence="3">Uncharacterized protein</fullName>
    </submittedName>
</protein>
<keyword evidence="1" id="KW-0175">Coiled coil</keyword>
<sequence length="571" mass="64261">MNSWPAAQDFDDDRYIGQNRRMSNTIDSRQAHDRARQDIDHEGKAPSSSKSSKRWYSALPFGSDYAGVSNTQSSKRSYVSSSIHDEALNRINELEDALRDQHELQRRLQAAEAEIHWLRGQNIHLKKSIAESTRNTQQPSDGQIKDEFNQLFYKASAFARHLSGKVQIDIKAIEQDGDDWIHALLPCYQLYPRDSSHWTIMGIISRTIVKSFQTLRYFGVAKDGPVAAAMNLVTMLGSEPTPDERRWLCQTMAMLNHYHPLAITDANEALVQQMTKHVDARLSDVMQLDWSKDETQEMAKIFRAALSFVRMLHNHSATFRVSTIEAYMKHKTTGMMENRPFNAEVMQEMIEQEDEDKLAGRPLAATVFPIVFRCRDEMGNNLSREVAVVRARVVVPTSPPMQVQETSQNMQTASERCDFVAGDMAHDSQRAAESAAFVPEQRILIMQQNQIDWKALAVEGARATLLSSAIPSHDAADSPTFEHEPDTTRVPVPNGLSNVDTIMADAYDQNVLPTVTPISRHLVAQGSVGMETEEAMNVRAKFAPSPLSMNNKLQGTEKIDLSQSDHDSYAI</sequence>
<feature type="compositionally biased region" description="Basic and acidic residues" evidence="2">
    <location>
        <begin position="29"/>
        <end position="44"/>
    </location>
</feature>
<feature type="compositionally biased region" description="Basic and acidic residues" evidence="2">
    <location>
        <begin position="474"/>
        <end position="487"/>
    </location>
</feature>
<reference evidence="3" key="1">
    <citation type="submission" date="2023-07" db="EMBL/GenBank/DDBJ databases">
        <title>Black Yeasts Isolated from many extreme environments.</title>
        <authorList>
            <person name="Coleine C."/>
            <person name="Stajich J.E."/>
            <person name="Selbmann L."/>
        </authorList>
    </citation>
    <scope>NUCLEOTIDE SEQUENCE</scope>
    <source>
        <strain evidence="3">CCFEE 5485</strain>
    </source>
</reference>
<comment type="caution">
    <text evidence="3">The sequence shown here is derived from an EMBL/GenBank/DDBJ whole genome shotgun (WGS) entry which is preliminary data.</text>
</comment>
<gene>
    <name evidence="3" type="ORF">LTR78_002685</name>
</gene>
<feature type="region of interest" description="Disordered" evidence="2">
    <location>
        <begin position="547"/>
        <end position="571"/>
    </location>
</feature>
<evidence type="ECO:0000313" key="3">
    <source>
        <dbReference type="EMBL" id="KAK3677147.1"/>
    </source>
</evidence>
<feature type="coiled-coil region" evidence="1">
    <location>
        <begin position="84"/>
        <end position="121"/>
    </location>
</feature>
<dbReference type="EMBL" id="JAUTXT010000007">
    <property type="protein sequence ID" value="KAK3677147.1"/>
    <property type="molecule type" value="Genomic_DNA"/>
</dbReference>